<keyword evidence="3" id="KW-1185">Reference proteome</keyword>
<dbReference type="InterPro" id="IPR035992">
    <property type="entry name" value="Ricin_B-like_lectins"/>
</dbReference>
<dbReference type="EMBL" id="JNBR01002911">
    <property type="protein sequence ID" value="OQR80614.1"/>
    <property type="molecule type" value="Genomic_DNA"/>
</dbReference>
<evidence type="ECO:0000313" key="3">
    <source>
        <dbReference type="Proteomes" id="UP000243579"/>
    </source>
</evidence>
<dbReference type="OrthoDB" id="6770063at2759"/>
<reference evidence="2 3" key="1">
    <citation type="journal article" date="2014" name="Genome Biol. Evol.">
        <title>The secreted proteins of Achlya hypogyna and Thraustotheca clavata identify the ancestral oomycete secretome and reveal gene acquisitions by horizontal gene transfer.</title>
        <authorList>
            <person name="Misner I."/>
            <person name="Blouin N."/>
            <person name="Leonard G."/>
            <person name="Richards T.A."/>
            <person name="Lane C.E."/>
        </authorList>
    </citation>
    <scope>NUCLEOTIDE SEQUENCE [LARGE SCALE GENOMIC DNA]</scope>
    <source>
        <strain evidence="2 3">ATCC 48635</strain>
    </source>
</reference>
<dbReference type="Gene3D" id="2.80.10.50">
    <property type="match status" value="2"/>
</dbReference>
<evidence type="ECO:0000313" key="2">
    <source>
        <dbReference type="EMBL" id="OQR80614.1"/>
    </source>
</evidence>
<protein>
    <recommendedName>
        <fullName evidence="1">Ricin B lectin domain-containing protein</fullName>
    </recommendedName>
</protein>
<proteinExistence type="predicted"/>
<dbReference type="SMART" id="SM00458">
    <property type="entry name" value="RICIN"/>
    <property type="match status" value="1"/>
</dbReference>
<organism evidence="2 3">
    <name type="scientific">Achlya hypogyna</name>
    <name type="common">Oomycete</name>
    <name type="synonym">Protoachlya hypogyna</name>
    <dbReference type="NCBI Taxonomy" id="1202772"/>
    <lineage>
        <taxon>Eukaryota</taxon>
        <taxon>Sar</taxon>
        <taxon>Stramenopiles</taxon>
        <taxon>Oomycota</taxon>
        <taxon>Saprolegniomycetes</taxon>
        <taxon>Saprolegniales</taxon>
        <taxon>Achlyaceae</taxon>
        <taxon>Achlya</taxon>
    </lineage>
</organism>
<evidence type="ECO:0000259" key="1">
    <source>
        <dbReference type="SMART" id="SM00458"/>
    </source>
</evidence>
<dbReference type="Pfam" id="PF00652">
    <property type="entry name" value="Ricin_B_lectin"/>
    <property type="match status" value="1"/>
</dbReference>
<name>A0A1V9Y4H4_ACHHY</name>
<dbReference type="Proteomes" id="UP000243579">
    <property type="component" value="Unassembled WGS sequence"/>
</dbReference>
<dbReference type="PROSITE" id="PS50231">
    <property type="entry name" value="RICIN_B_LECTIN"/>
    <property type="match status" value="2"/>
</dbReference>
<sequence>MAPTTVAPTTTAPVGFNLQLCSFTQKALSEFYNQVYADVVRNNANEQLTYVPATQSVRFQSNGQCLKLMNNVSLVTERCDASDATQRWVLDGSRLRQGNTCAVVNLTKAGDVVRAEPCSDNIAQYIDRCTGATPKYVRLEACATRKVLSEAYTGLYADKLRGNVNELFELVDGTVRSVSNGQCLDAFRDGKSFGLHTYACDASNPNQKWYIDGNRIKHATHANLCLDADPRDAGNRAQVWQCFPHNDNQCWNILSL</sequence>
<gene>
    <name evidence="2" type="ORF">ACHHYP_17419</name>
</gene>
<dbReference type="SUPFAM" id="SSF50370">
    <property type="entry name" value="Ricin B-like lectins"/>
    <property type="match status" value="2"/>
</dbReference>
<dbReference type="InterPro" id="IPR000772">
    <property type="entry name" value="Ricin_B_lectin"/>
</dbReference>
<accession>A0A1V9Y4H4</accession>
<dbReference type="AlphaFoldDB" id="A0A1V9Y4H4"/>
<comment type="caution">
    <text evidence="2">The sequence shown here is derived from an EMBL/GenBank/DDBJ whole genome shotgun (WGS) entry which is preliminary data.</text>
</comment>
<feature type="domain" description="Ricin B lectin" evidence="1">
    <location>
        <begin position="144"/>
        <end position="254"/>
    </location>
</feature>